<evidence type="ECO:0000313" key="10">
    <source>
        <dbReference type="EMBL" id="CRL02608.1"/>
    </source>
</evidence>
<dbReference type="GO" id="GO:0006508">
    <property type="term" value="P:proteolysis"/>
    <property type="evidence" value="ECO:0007669"/>
    <property type="project" value="UniProtKB-KW"/>
</dbReference>
<evidence type="ECO:0000259" key="9">
    <source>
        <dbReference type="PROSITE" id="PS50240"/>
    </source>
</evidence>
<dbReference type="PROSITE" id="PS00135">
    <property type="entry name" value="TRYPSIN_SER"/>
    <property type="match status" value="1"/>
</dbReference>
<organism evidence="10 11">
    <name type="scientific">Clunio marinus</name>
    <dbReference type="NCBI Taxonomy" id="568069"/>
    <lineage>
        <taxon>Eukaryota</taxon>
        <taxon>Metazoa</taxon>
        <taxon>Ecdysozoa</taxon>
        <taxon>Arthropoda</taxon>
        <taxon>Hexapoda</taxon>
        <taxon>Insecta</taxon>
        <taxon>Pterygota</taxon>
        <taxon>Neoptera</taxon>
        <taxon>Endopterygota</taxon>
        <taxon>Diptera</taxon>
        <taxon>Nematocera</taxon>
        <taxon>Chironomoidea</taxon>
        <taxon>Chironomidae</taxon>
        <taxon>Clunio</taxon>
    </lineage>
</organism>
<protein>
    <submittedName>
        <fullName evidence="10">CLUMA_CG015755, isoform A</fullName>
    </submittedName>
</protein>
<feature type="signal peptide" evidence="8">
    <location>
        <begin position="1"/>
        <end position="17"/>
    </location>
</feature>
<gene>
    <name evidence="10" type="primary">similar to Chymotrypsin-2</name>
    <name evidence="10" type="ORF">CLUMA_CG015755</name>
</gene>
<evidence type="ECO:0000256" key="5">
    <source>
        <dbReference type="ARBA" id="ARBA00023157"/>
    </source>
</evidence>
<dbReference type="PRINTS" id="PR00722">
    <property type="entry name" value="CHYMOTRYPSIN"/>
</dbReference>
<evidence type="ECO:0000256" key="2">
    <source>
        <dbReference type="ARBA" id="ARBA00022757"/>
    </source>
</evidence>
<dbReference type="Pfam" id="PF00089">
    <property type="entry name" value="Trypsin"/>
    <property type="match status" value="1"/>
</dbReference>
<dbReference type="SMART" id="SM00020">
    <property type="entry name" value="Tryp_SPc"/>
    <property type="match status" value="1"/>
</dbReference>
<dbReference type="STRING" id="568069.A0A1J1IR33"/>
<dbReference type="Proteomes" id="UP000183832">
    <property type="component" value="Unassembled WGS sequence"/>
</dbReference>
<keyword evidence="4 7" id="KW-0720">Serine protease</keyword>
<keyword evidence="2" id="KW-0222">Digestion</keyword>
<dbReference type="PANTHER" id="PTHR24276">
    <property type="entry name" value="POLYSERASE-RELATED"/>
    <property type="match status" value="1"/>
</dbReference>
<evidence type="ECO:0000256" key="1">
    <source>
        <dbReference type="ARBA" id="ARBA00022670"/>
    </source>
</evidence>
<reference evidence="10 11" key="1">
    <citation type="submission" date="2015-04" db="EMBL/GenBank/DDBJ databases">
        <authorList>
            <person name="Syromyatnikov M.Y."/>
            <person name="Popov V.N."/>
        </authorList>
    </citation>
    <scope>NUCLEOTIDE SEQUENCE [LARGE SCALE GENOMIC DNA]</scope>
</reference>
<dbReference type="PROSITE" id="PS00134">
    <property type="entry name" value="TRYPSIN_HIS"/>
    <property type="match status" value="1"/>
</dbReference>
<dbReference type="InterPro" id="IPR001314">
    <property type="entry name" value="Peptidase_S1A"/>
</dbReference>
<dbReference type="PANTHER" id="PTHR24276:SF91">
    <property type="entry name" value="AT26814P-RELATED"/>
    <property type="match status" value="1"/>
</dbReference>
<dbReference type="InterPro" id="IPR018114">
    <property type="entry name" value="TRYPSIN_HIS"/>
</dbReference>
<dbReference type="InterPro" id="IPR050430">
    <property type="entry name" value="Peptidase_S1"/>
</dbReference>
<name>A0A1J1IR33_9DIPT</name>
<keyword evidence="3 7" id="KW-0378">Hydrolase</keyword>
<keyword evidence="5" id="KW-1015">Disulfide bond</keyword>
<dbReference type="GO" id="GO:0007586">
    <property type="term" value="P:digestion"/>
    <property type="evidence" value="ECO:0007669"/>
    <property type="project" value="UniProtKB-KW"/>
</dbReference>
<sequence length="259" mass="27089">MFRQLFVLVAIFAVSFATPVANVYERKELIEGRIVGGTNAPLGRFPYQVSLRTTANFHFCGGSIINNRWVLSAAHCTVGRGATSIRVLVGTVTLNSGGVSHTSSRIVNHPNYNANTIANDVSVVQTGTTIGFNANVGAAALGSAHVGGGVSAIVTGWGGTTVSGGPSPNNLQQLTTTTLTNADCRARHTANNRDFVFDHKICTFTRSGQGICQGDSGGPLATGNTVIGIVSWNIPCARGFPDAFDRVSSHRSWILGAIS</sequence>
<feature type="chain" id="PRO_5012385067" evidence="8">
    <location>
        <begin position="18"/>
        <end position="259"/>
    </location>
</feature>
<dbReference type="OrthoDB" id="8440449at2759"/>
<evidence type="ECO:0000256" key="4">
    <source>
        <dbReference type="ARBA" id="ARBA00022825"/>
    </source>
</evidence>
<dbReference type="PROSITE" id="PS50240">
    <property type="entry name" value="TRYPSIN_DOM"/>
    <property type="match status" value="1"/>
</dbReference>
<dbReference type="InterPro" id="IPR033116">
    <property type="entry name" value="TRYPSIN_SER"/>
</dbReference>
<evidence type="ECO:0000313" key="11">
    <source>
        <dbReference type="Proteomes" id="UP000183832"/>
    </source>
</evidence>
<dbReference type="CDD" id="cd00190">
    <property type="entry name" value="Tryp_SPc"/>
    <property type="match status" value="1"/>
</dbReference>
<keyword evidence="8" id="KW-0732">Signal</keyword>
<dbReference type="AlphaFoldDB" id="A0A1J1IR33"/>
<accession>A0A1J1IR33</accession>
<dbReference type="SUPFAM" id="SSF50494">
    <property type="entry name" value="Trypsin-like serine proteases"/>
    <property type="match status" value="1"/>
</dbReference>
<dbReference type="EMBL" id="CVRI01000058">
    <property type="protein sequence ID" value="CRL02608.1"/>
    <property type="molecule type" value="Genomic_DNA"/>
</dbReference>
<proteinExistence type="inferred from homology"/>
<dbReference type="FunFam" id="2.40.10.10:FF:000073">
    <property type="entry name" value="Trypsin alpha"/>
    <property type="match status" value="1"/>
</dbReference>
<dbReference type="InterPro" id="IPR043504">
    <property type="entry name" value="Peptidase_S1_PA_chymotrypsin"/>
</dbReference>
<dbReference type="InterPro" id="IPR009003">
    <property type="entry name" value="Peptidase_S1_PA"/>
</dbReference>
<evidence type="ECO:0000256" key="8">
    <source>
        <dbReference type="SAM" id="SignalP"/>
    </source>
</evidence>
<comment type="similarity">
    <text evidence="6">Belongs to the peptidase S1 family. CLIP subfamily.</text>
</comment>
<dbReference type="InterPro" id="IPR001254">
    <property type="entry name" value="Trypsin_dom"/>
</dbReference>
<evidence type="ECO:0000256" key="3">
    <source>
        <dbReference type="ARBA" id="ARBA00022801"/>
    </source>
</evidence>
<evidence type="ECO:0000256" key="6">
    <source>
        <dbReference type="ARBA" id="ARBA00024195"/>
    </source>
</evidence>
<dbReference type="GO" id="GO:0004252">
    <property type="term" value="F:serine-type endopeptidase activity"/>
    <property type="evidence" value="ECO:0007669"/>
    <property type="project" value="InterPro"/>
</dbReference>
<keyword evidence="1 7" id="KW-0645">Protease</keyword>
<dbReference type="Gene3D" id="2.40.10.10">
    <property type="entry name" value="Trypsin-like serine proteases"/>
    <property type="match status" value="2"/>
</dbReference>
<evidence type="ECO:0000256" key="7">
    <source>
        <dbReference type="RuleBase" id="RU363034"/>
    </source>
</evidence>
<feature type="domain" description="Peptidase S1" evidence="9">
    <location>
        <begin position="34"/>
        <end position="259"/>
    </location>
</feature>
<keyword evidence="11" id="KW-1185">Reference proteome</keyword>